<evidence type="ECO:0000313" key="1">
    <source>
        <dbReference type="EMBL" id="GMR44046.1"/>
    </source>
</evidence>
<gene>
    <name evidence="1" type="ORF">PMAYCL1PPCAC_14241</name>
</gene>
<dbReference type="Proteomes" id="UP001328107">
    <property type="component" value="Unassembled WGS sequence"/>
</dbReference>
<keyword evidence="2" id="KW-1185">Reference proteome</keyword>
<protein>
    <submittedName>
        <fullName evidence="1">Uncharacterized protein</fullName>
    </submittedName>
</protein>
<name>A0AAN5CHF9_9BILA</name>
<feature type="non-terminal residue" evidence="1">
    <location>
        <position position="1"/>
    </location>
</feature>
<evidence type="ECO:0000313" key="2">
    <source>
        <dbReference type="Proteomes" id="UP001328107"/>
    </source>
</evidence>
<proteinExistence type="predicted"/>
<feature type="non-terminal residue" evidence="1">
    <location>
        <position position="64"/>
    </location>
</feature>
<comment type="caution">
    <text evidence="1">The sequence shown here is derived from an EMBL/GenBank/DDBJ whole genome shotgun (WGS) entry which is preliminary data.</text>
</comment>
<accession>A0AAN5CHF9</accession>
<sequence>NLYIIFQVTPQCVLCEMHPKTACGYIGHLTKHHKTTLLANGIYLICACGLNYTTHDDYMKHDKK</sequence>
<dbReference type="EMBL" id="BTRK01000003">
    <property type="protein sequence ID" value="GMR44046.1"/>
    <property type="molecule type" value="Genomic_DNA"/>
</dbReference>
<reference evidence="2" key="1">
    <citation type="submission" date="2022-10" db="EMBL/GenBank/DDBJ databases">
        <title>Genome assembly of Pristionchus species.</title>
        <authorList>
            <person name="Yoshida K."/>
            <person name="Sommer R.J."/>
        </authorList>
    </citation>
    <scope>NUCLEOTIDE SEQUENCE [LARGE SCALE GENOMIC DNA]</scope>
    <source>
        <strain evidence="2">RS5460</strain>
    </source>
</reference>
<organism evidence="1 2">
    <name type="scientific">Pristionchus mayeri</name>
    <dbReference type="NCBI Taxonomy" id="1317129"/>
    <lineage>
        <taxon>Eukaryota</taxon>
        <taxon>Metazoa</taxon>
        <taxon>Ecdysozoa</taxon>
        <taxon>Nematoda</taxon>
        <taxon>Chromadorea</taxon>
        <taxon>Rhabditida</taxon>
        <taxon>Rhabditina</taxon>
        <taxon>Diplogasteromorpha</taxon>
        <taxon>Diplogasteroidea</taxon>
        <taxon>Neodiplogasteridae</taxon>
        <taxon>Pristionchus</taxon>
    </lineage>
</organism>
<dbReference type="AlphaFoldDB" id="A0AAN5CHF9"/>